<dbReference type="Proteomes" id="UP001240171">
    <property type="component" value="Unassembled WGS sequence"/>
</dbReference>
<dbReference type="InterPro" id="IPR036509">
    <property type="entry name" value="Met_Sox_Rdtase_MsrA_sf"/>
</dbReference>
<feature type="domain" description="Peptide methionine sulphoxide reductase MsrA" evidence="6">
    <location>
        <begin position="14"/>
        <end position="153"/>
    </location>
</feature>
<dbReference type="PANTHER" id="PTHR43774">
    <property type="entry name" value="PEPTIDE METHIONINE SULFOXIDE REDUCTASE"/>
    <property type="match status" value="1"/>
</dbReference>
<accession>A0ABT9CH06</accession>
<dbReference type="EMBL" id="JAUQTB010000013">
    <property type="protein sequence ID" value="MDO7908185.1"/>
    <property type="molecule type" value="Genomic_DNA"/>
</dbReference>
<sequence length="198" mass="22613">MNTEDHAVLQPKLAVFGMGCFWGPEARFGALPGVIGTKTGYAGGTAPAPRYRCLGDHSECVRVEYDPQRLSYEELLELFWNHHQPAVINNYKGRQYRSLILCFDEEQRCTAMEAARRHHSGTDRSATEIAMLTEFYPAEERHQKYYLQRRPEYLRKLQSVVPPSCDWWDNTLAARLNAAARGHIEFPAYGPDSVFISS</sequence>
<evidence type="ECO:0000313" key="8">
    <source>
        <dbReference type="Proteomes" id="UP001240171"/>
    </source>
</evidence>
<comment type="function">
    <text evidence="5">Has an important function as a repair enzyme for proteins that have been inactivated by oxidation. Catalyzes the reversible oxidation-reduction of methionine sulfoxide in proteins to methionine.</text>
</comment>
<evidence type="ECO:0000259" key="6">
    <source>
        <dbReference type="Pfam" id="PF01625"/>
    </source>
</evidence>
<dbReference type="GO" id="GO:0008113">
    <property type="term" value="F:peptide-methionine (S)-S-oxide reductase activity"/>
    <property type="evidence" value="ECO:0007669"/>
    <property type="project" value="UniProtKB-EC"/>
</dbReference>
<evidence type="ECO:0000256" key="1">
    <source>
        <dbReference type="ARBA" id="ARBA00005591"/>
    </source>
</evidence>
<dbReference type="EC" id="1.8.4.11" evidence="5"/>
<gene>
    <name evidence="5 7" type="primary">msrA</name>
    <name evidence="7" type="ORF">Q5741_17415</name>
</gene>
<evidence type="ECO:0000256" key="2">
    <source>
        <dbReference type="ARBA" id="ARBA00023002"/>
    </source>
</evidence>
<comment type="caution">
    <text evidence="7">The sequence shown here is derived from an EMBL/GenBank/DDBJ whole genome shotgun (WGS) entry which is preliminary data.</text>
</comment>
<comment type="catalytic activity">
    <reaction evidence="4 5">
        <text>[thioredoxin]-disulfide + L-methionine + H2O = L-methionine (S)-S-oxide + [thioredoxin]-dithiol</text>
        <dbReference type="Rhea" id="RHEA:19993"/>
        <dbReference type="Rhea" id="RHEA-COMP:10698"/>
        <dbReference type="Rhea" id="RHEA-COMP:10700"/>
        <dbReference type="ChEBI" id="CHEBI:15377"/>
        <dbReference type="ChEBI" id="CHEBI:29950"/>
        <dbReference type="ChEBI" id="CHEBI:50058"/>
        <dbReference type="ChEBI" id="CHEBI:57844"/>
        <dbReference type="ChEBI" id="CHEBI:58772"/>
        <dbReference type="EC" id="1.8.4.11"/>
    </reaction>
</comment>
<keyword evidence="2 5" id="KW-0560">Oxidoreductase</keyword>
<feature type="active site" evidence="5">
    <location>
        <position position="20"/>
    </location>
</feature>
<dbReference type="HAMAP" id="MF_01401">
    <property type="entry name" value="MsrA"/>
    <property type="match status" value="1"/>
</dbReference>
<dbReference type="PANTHER" id="PTHR43774:SF1">
    <property type="entry name" value="PEPTIDE METHIONINE SULFOXIDE REDUCTASE MSRA 2"/>
    <property type="match status" value="1"/>
</dbReference>
<evidence type="ECO:0000256" key="3">
    <source>
        <dbReference type="ARBA" id="ARBA00047806"/>
    </source>
</evidence>
<evidence type="ECO:0000256" key="5">
    <source>
        <dbReference type="HAMAP-Rule" id="MF_01401"/>
    </source>
</evidence>
<keyword evidence="8" id="KW-1185">Reference proteome</keyword>
<dbReference type="Pfam" id="PF01625">
    <property type="entry name" value="PMSR"/>
    <property type="match status" value="1"/>
</dbReference>
<proteinExistence type="inferred from homology"/>
<dbReference type="NCBIfam" id="TIGR00401">
    <property type="entry name" value="msrA"/>
    <property type="match status" value="1"/>
</dbReference>
<name>A0ABT9CH06_9BACL</name>
<dbReference type="RefSeq" id="WP_305025409.1">
    <property type="nucleotide sequence ID" value="NZ_JAUQTB010000013.1"/>
</dbReference>
<reference evidence="7 8" key="1">
    <citation type="submission" date="2023-07" db="EMBL/GenBank/DDBJ databases">
        <title>Paenibacillus sp. JX-17 nov. isolated from soil.</title>
        <authorList>
            <person name="Wan Y."/>
            <person name="Liu B."/>
        </authorList>
    </citation>
    <scope>NUCLEOTIDE SEQUENCE [LARGE SCALE GENOMIC DNA]</scope>
    <source>
        <strain evidence="7 8">JX-17</strain>
    </source>
</reference>
<dbReference type="Gene3D" id="3.30.1060.10">
    <property type="entry name" value="Peptide methionine sulphoxide reductase MsrA"/>
    <property type="match status" value="1"/>
</dbReference>
<evidence type="ECO:0000313" key="7">
    <source>
        <dbReference type="EMBL" id="MDO7908185.1"/>
    </source>
</evidence>
<comment type="catalytic activity">
    <reaction evidence="3 5">
        <text>L-methionyl-[protein] + [thioredoxin]-disulfide + H2O = L-methionyl-(S)-S-oxide-[protein] + [thioredoxin]-dithiol</text>
        <dbReference type="Rhea" id="RHEA:14217"/>
        <dbReference type="Rhea" id="RHEA-COMP:10698"/>
        <dbReference type="Rhea" id="RHEA-COMP:10700"/>
        <dbReference type="Rhea" id="RHEA-COMP:12313"/>
        <dbReference type="Rhea" id="RHEA-COMP:12315"/>
        <dbReference type="ChEBI" id="CHEBI:15377"/>
        <dbReference type="ChEBI" id="CHEBI:16044"/>
        <dbReference type="ChEBI" id="CHEBI:29950"/>
        <dbReference type="ChEBI" id="CHEBI:44120"/>
        <dbReference type="ChEBI" id="CHEBI:50058"/>
        <dbReference type="EC" id="1.8.4.11"/>
    </reaction>
</comment>
<organism evidence="7 8">
    <name type="scientific">Paenibacillus lacisoli</name>
    <dbReference type="NCBI Taxonomy" id="3064525"/>
    <lineage>
        <taxon>Bacteria</taxon>
        <taxon>Bacillati</taxon>
        <taxon>Bacillota</taxon>
        <taxon>Bacilli</taxon>
        <taxon>Bacillales</taxon>
        <taxon>Paenibacillaceae</taxon>
        <taxon>Paenibacillus</taxon>
    </lineage>
</organism>
<dbReference type="InterPro" id="IPR002569">
    <property type="entry name" value="Met_Sox_Rdtase_MsrA_dom"/>
</dbReference>
<comment type="similarity">
    <text evidence="1 5">Belongs to the MsrA Met sulfoxide reductase family.</text>
</comment>
<evidence type="ECO:0000256" key="4">
    <source>
        <dbReference type="ARBA" id="ARBA00048782"/>
    </source>
</evidence>
<protein>
    <recommendedName>
        <fullName evidence="5">Peptide methionine sulfoxide reductase MsrA</fullName>
        <shortName evidence="5">Protein-methionine-S-oxide reductase</shortName>
        <ecNumber evidence="5">1.8.4.11</ecNumber>
    </recommendedName>
    <alternativeName>
        <fullName evidence="5">Peptide-methionine (S)-S-oxide reductase</fullName>
        <shortName evidence="5">Peptide Met(O) reductase</shortName>
    </alternativeName>
</protein>
<dbReference type="SUPFAM" id="SSF55068">
    <property type="entry name" value="Peptide methionine sulfoxide reductase"/>
    <property type="match status" value="1"/>
</dbReference>